<feature type="transmembrane region" description="Helical" evidence="1">
    <location>
        <begin position="36"/>
        <end position="57"/>
    </location>
</feature>
<comment type="caution">
    <text evidence="2">The sequence shown here is derived from an EMBL/GenBank/DDBJ whole genome shotgun (WGS) entry which is preliminary data.</text>
</comment>
<sequence length="127" mass="13720">MKSSVRVALRVLFVVWTGLIGLSLPVARPELFERPIVPPVVGVTIGILALWIASLTYSRIANLLPPVQAQKLIGLKIMLGAFILASLGWLIAVFLHQRSGIVIAGLAVLVGFVGMAIHFLHQFSSEK</sequence>
<protein>
    <submittedName>
        <fullName evidence="2">Uncharacterized protein</fullName>
    </submittedName>
</protein>
<keyword evidence="3" id="KW-1185">Reference proteome</keyword>
<keyword evidence="1" id="KW-1133">Transmembrane helix</keyword>
<dbReference type="Proteomes" id="UP000737171">
    <property type="component" value="Unassembled WGS sequence"/>
</dbReference>
<keyword evidence="1" id="KW-0472">Membrane</keyword>
<dbReference type="RefSeq" id="WP_173122976.1">
    <property type="nucleotide sequence ID" value="NZ_JABRWJ010000004.1"/>
</dbReference>
<name>A0ABX2EGV6_9BURK</name>
<evidence type="ECO:0000256" key="1">
    <source>
        <dbReference type="SAM" id="Phobius"/>
    </source>
</evidence>
<proteinExistence type="predicted"/>
<evidence type="ECO:0000313" key="3">
    <source>
        <dbReference type="Proteomes" id="UP000737171"/>
    </source>
</evidence>
<organism evidence="2 3">
    <name type="scientific">Pseudaquabacterium terrae</name>
    <dbReference type="NCBI Taxonomy" id="2732868"/>
    <lineage>
        <taxon>Bacteria</taxon>
        <taxon>Pseudomonadati</taxon>
        <taxon>Pseudomonadota</taxon>
        <taxon>Betaproteobacteria</taxon>
        <taxon>Burkholderiales</taxon>
        <taxon>Sphaerotilaceae</taxon>
        <taxon>Pseudaquabacterium</taxon>
    </lineage>
</organism>
<feature type="transmembrane region" description="Helical" evidence="1">
    <location>
        <begin position="101"/>
        <end position="120"/>
    </location>
</feature>
<feature type="transmembrane region" description="Helical" evidence="1">
    <location>
        <begin position="77"/>
        <end position="95"/>
    </location>
</feature>
<gene>
    <name evidence="2" type="ORF">HLB44_12675</name>
</gene>
<evidence type="ECO:0000313" key="2">
    <source>
        <dbReference type="EMBL" id="NRF67840.1"/>
    </source>
</evidence>
<feature type="transmembrane region" description="Helical" evidence="1">
    <location>
        <begin position="7"/>
        <end position="24"/>
    </location>
</feature>
<dbReference type="EMBL" id="JABRWJ010000004">
    <property type="protein sequence ID" value="NRF67840.1"/>
    <property type="molecule type" value="Genomic_DNA"/>
</dbReference>
<keyword evidence="1" id="KW-0812">Transmembrane</keyword>
<reference evidence="2 3" key="1">
    <citation type="submission" date="2020-05" db="EMBL/GenBank/DDBJ databases">
        <title>Aquincola sp. isolate from soil.</title>
        <authorList>
            <person name="Han J."/>
            <person name="Kim D.-U."/>
        </authorList>
    </citation>
    <scope>NUCLEOTIDE SEQUENCE [LARGE SCALE GENOMIC DNA]</scope>
    <source>
        <strain evidence="2 3">S2</strain>
    </source>
</reference>
<accession>A0ABX2EGV6</accession>